<organism evidence="2 3">
    <name type="scientific">Lasallia pustulata</name>
    <dbReference type="NCBI Taxonomy" id="136370"/>
    <lineage>
        <taxon>Eukaryota</taxon>
        <taxon>Fungi</taxon>
        <taxon>Dikarya</taxon>
        <taxon>Ascomycota</taxon>
        <taxon>Pezizomycotina</taxon>
        <taxon>Lecanoromycetes</taxon>
        <taxon>OSLEUM clade</taxon>
        <taxon>Umbilicariomycetidae</taxon>
        <taxon>Umbilicariales</taxon>
        <taxon>Umbilicariaceae</taxon>
        <taxon>Lasallia</taxon>
    </lineage>
</organism>
<keyword evidence="1" id="KW-0812">Transmembrane</keyword>
<dbReference type="AlphaFoldDB" id="A0A5M8PPF2"/>
<evidence type="ECO:0000313" key="3">
    <source>
        <dbReference type="Proteomes" id="UP000324767"/>
    </source>
</evidence>
<reference evidence="2 3" key="1">
    <citation type="submission" date="2019-09" db="EMBL/GenBank/DDBJ databases">
        <title>The hologenome of the rock-dwelling lichen Lasallia pustulata.</title>
        <authorList>
            <person name="Greshake Tzovaras B."/>
            <person name="Segers F."/>
            <person name="Bicker A."/>
            <person name="Dal Grande F."/>
            <person name="Otte J."/>
            <person name="Hankeln T."/>
            <person name="Schmitt I."/>
            <person name="Ebersberger I."/>
        </authorList>
    </citation>
    <scope>NUCLEOTIDE SEQUENCE [LARGE SCALE GENOMIC DNA]</scope>
    <source>
        <strain evidence="2">A1-1</strain>
    </source>
</reference>
<evidence type="ECO:0008006" key="4">
    <source>
        <dbReference type="Google" id="ProtNLM"/>
    </source>
</evidence>
<name>A0A5M8PPF2_9LECA</name>
<gene>
    <name evidence="2" type="ORF">FRX48_04678</name>
</gene>
<evidence type="ECO:0000256" key="1">
    <source>
        <dbReference type="SAM" id="Phobius"/>
    </source>
</evidence>
<dbReference type="Proteomes" id="UP000324767">
    <property type="component" value="Unassembled WGS sequence"/>
</dbReference>
<accession>A0A5M8PPF2</accession>
<evidence type="ECO:0000313" key="2">
    <source>
        <dbReference type="EMBL" id="KAA6411398.1"/>
    </source>
</evidence>
<protein>
    <recommendedName>
        <fullName evidence="4">Fungal N-terminal domain-containing protein</fullName>
    </recommendedName>
</protein>
<feature type="transmembrane region" description="Helical" evidence="1">
    <location>
        <begin position="1063"/>
        <end position="1091"/>
    </location>
</feature>
<comment type="caution">
    <text evidence="2">The sequence shown here is derived from an EMBL/GenBank/DDBJ whole genome shotgun (WGS) entry which is preliminary data.</text>
</comment>
<keyword evidence="1" id="KW-0472">Membrane</keyword>
<proteinExistence type="predicted"/>
<dbReference type="OrthoDB" id="3045089at2759"/>
<sequence>MSAISWGVGDILTLTKLAFEIYENYIIVAFEAPETFRQLVSELASLKGVLQTIQDDASCDATFPERLGDSKKQMLEQCLRDSYLTLMKLDEMVRKYKRIGNGEASFWKKIKWASEQSTIEHLKAKVMAHTCKLNLCMSTMANASLIRLQTSVDQALERQQATQEIPDSADEIVGNSNGFGFQRLRKQFTGTTLVSDGVFNTSAGLKMSMMSDDGSSPLLSDDIPDCIGEERRVSDLSARPRELPTRNLGAPDVAETVAAVMKEIQLSRQCGHASRPLSVEQQDPHYRPDDELRKRFKAQKDTELQNRRHNARDWLRVATWWLLKAIINLQSCERPRSATTRASISPSSSPKAPESQAYVDVLKASWILYDVILEDHNLTLLLTDDNRKLIHDLSAGISEYFESFPANDIPDKETLRAQNLRIWEPTQPGEQAFQDDDLLTGLENRRWITIELDDAGEEDEHVIYRTFVNAAIGEKRNRVRSRGASYMLLISTKEGESEPKLTICNQSGTLSVTRDFTREDLQEPIPITSPVLGRELGVNVEAVPFSFKRLNVSVVFTHEDDLRKFRYIPEAYFNAVRQRDPRQLENATETLLFRSSVEEYEQLKASTMKPKNPRQKWQSCDIRILETTCREGWRTTRRLVVSSSASHKTPWCTEYFLPLSQVQVSRVGIDRQVTMKWSDCSHEVPNRKDASGYHPLYTYVYNDSNPNIALSLVFRNQKDATEFAETILQLSLTPIYSFFTGSDPHHVYNVSDTEPNPKQYKAILLTHTRHDWTHTDLFYMYQNTDYQYEHSALFVRLPGVYLTNYISTHVDKLYPPPAAEPPRFSHCEKTLTPNPPHIEFDSALIGQTFMSSLTLSHHLIFSRRALHISTKPPSRFSSHRSKKGAAEVQLWRKGHSMRLLSRWDDKVEDKWLTMAVPANEGGSGVDAALVHRDSDRAVLAGGEVQRGRQVDMANLVARNPREKEGGRKGAPVTITFKSVRDREEFAAALGGGWRRGWGRRGGFDWVFVAERGDWSLCRGGGRLACCGRPLCTLCSRFLGDRGAGRKGRVVFEGSSGSGFASCLWMLVGGGDILSFVRVFVLLSLLVVSGCVCGNGSSRDTGGLVVYWLWVAWGLFGGVGQSVQYLESLDLVAMRVRGVGLLPCICCSCCTPLGRR</sequence>
<feature type="transmembrane region" description="Helical" evidence="1">
    <location>
        <begin position="1103"/>
        <end position="1125"/>
    </location>
</feature>
<dbReference type="EMBL" id="VXIT01000007">
    <property type="protein sequence ID" value="KAA6411398.1"/>
    <property type="molecule type" value="Genomic_DNA"/>
</dbReference>
<keyword evidence="1" id="KW-1133">Transmembrane helix</keyword>